<gene>
    <name evidence="2" type="ORF">GGQ61_000939</name>
</gene>
<evidence type="ECO:0000256" key="1">
    <source>
        <dbReference type="SAM" id="SignalP"/>
    </source>
</evidence>
<dbReference type="PROSITE" id="PS51257">
    <property type="entry name" value="PROKAR_LIPOPROTEIN"/>
    <property type="match status" value="1"/>
</dbReference>
<feature type="signal peptide" evidence="1">
    <location>
        <begin position="1"/>
        <end position="24"/>
    </location>
</feature>
<dbReference type="RefSeq" id="WP_221220823.1">
    <property type="nucleotide sequence ID" value="NZ_JACIDK010000001.1"/>
</dbReference>
<organism evidence="2 3">
    <name type="scientific">Phenylobacterium haematophilum</name>
    <dbReference type="NCBI Taxonomy" id="98513"/>
    <lineage>
        <taxon>Bacteria</taxon>
        <taxon>Pseudomonadati</taxon>
        <taxon>Pseudomonadota</taxon>
        <taxon>Alphaproteobacteria</taxon>
        <taxon>Caulobacterales</taxon>
        <taxon>Caulobacteraceae</taxon>
        <taxon>Phenylobacterium</taxon>
    </lineage>
</organism>
<proteinExistence type="predicted"/>
<keyword evidence="1" id="KW-0732">Signal</keyword>
<reference evidence="2 3" key="1">
    <citation type="submission" date="2020-08" db="EMBL/GenBank/DDBJ databases">
        <title>Genomic Encyclopedia of Type Strains, Phase IV (KMG-IV): sequencing the most valuable type-strain genomes for metagenomic binning, comparative biology and taxonomic classification.</title>
        <authorList>
            <person name="Goeker M."/>
        </authorList>
    </citation>
    <scope>NUCLEOTIDE SEQUENCE [LARGE SCALE GENOMIC DNA]</scope>
    <source>
        <strain evidence="2 3">DSM 21793</strain>
    </source>
</reference>
<name>A0A839ZYJ6_9CAUL</name>
<dbReference type="NCBIfam" id="NF035944">
    <property type="entry name" value="PEPxxWA-CTERM"/>
    <property type="match status" value="1"/>
</dbReference>
<evidence type="ECO:0000313" key="2">
    <source>
        <dbReference type="EMBL" id="MBB3890242.1"/>
    </source>
</evidence>
<sequence>MLRVHVPVLAFAAASCLWSGSAQAARYYDVTLKGELVNELGYSPWELNTGVDQNLAIGDIVTLTARFSADRAFEQGGGFVAGLYGLPASGAEFWRLDVGGLSWTSTHEMYDGFPIYVDDEKFYADPSIRFSGGKVTGISGEMVPTSTDTIPVFRLADFRIEPGEGLYGNTYGTQGFKGTWDYAHSSAVLSGVPEPTTWAIMIVGFGMTGAAIRAARRARTATAAA</sequence>
<dbReference type="AlphaFoldDB" id="A0A839ZYJ6"/>
<accession>A0A839ZYJ6</accession>
<evidence type="ECO:0008006" key="4">
    <source>
        <dbReference type="Google" id="ProtNLM"/>
    </source>
</evidence>
<keyword evidence="3" id="KW-1185">Reference proteome</keyword>
<dbReference type="EMBL" id="JACIDK010000001">
    <property type="protein sequence ID" value="MBB3890242.1"/>
    <property type="molecule type" value="Genomic_DNA"/>
</dbReference>
<comment type="caution">
    <text evidence="2">The sequence shown here is derived from an EMBL/GenBank/DDBJ whole genome shotgun (WGS) entry which is preliminary data.</text>
</comment>
<dbReference type="Proteomes" id="UP000530564">
    <property type="component" value="Unassembled WGS sequence"/>
</dbReference>
<feature type="chain" id="PRO_5032448291" description="PEP-CTERM protein-sorting domain-containing protein" evidence="1">
    <location>
        <begin position="25"/>
        <end position="225"/>
    </location>
</feature>
<evidence type="ECO:0000313" key="3">
    <source>
        <dbReference type="Proteomes" id="UP000530564"/>
    </source>
</evidence>
<protein>
    <recommendedName>
        <fullName evidence="4">PEP-CTERM protein-sorting domain-containing protein</fullName>
    </recommendedName>
</protein>